<dbReference type="InParanoid" id="A0A7N4NPV8"/>
<dbReference type="GO" id="GO:0043066">
    <property type="term" value="P:negative regulation of apoptotic process"/>
    <property type="evidence" value="ECO:0007669"/>
    <property type="project" value="InterPro"/>
</dbReference>
<dbReference type="PRINTS" id="PR02100">
    <property type="entry name" value="GENEIEX1"/>
</dbReference>
<evidence type="ECO:0000256" key="4">
    <source>
        <dbReference type="ARBA" id="ARBA00022741"/>
    </source>
</evidence>
<keyword evidence="6" id="KW-1133">Transmembrane helix</keyword>
<dbReference type="Pfam" id="PF06309">
    <property type="entry name" value="Torsin"/>
    <property type="match status" value="1"/>
</dbReference>
<dbReference type="GO" id="GO:0005788">
    <property type="term" value="C:endoplasmic reticulum lumen"/>
    <property type="evidence" value="ECO:0007669"/>
    <property type="project" value="TreeGrafter"/>
</dbReference>
<evidence type="ECO:0000256" key="10">
    <source>
        <dbReference type="SAM" id="MobiDB-lite"/>
    </source>
</evidence>
<evidence type="ECO:0000256" key="7">
    <source>
        <dbReference type="ARBA" id="ARBA00023136"/>
    </source>
</evidence>
<dbReference type="CTD" id="54863"/>
<reference evidence="11" key="2">
    <citation type="submission" date="2025-08" db="UniProtKB">
        <authorList>
            <consortium name="Ensembl"/>
        </authorList>
    </citation>
    <scope>IDENTIFICATION</scope>
</reference>
<dbReference type="PANTHER" id="PTHR10760:SF1">
    <property type="entry name" value="TORSIN-4A"/>
    <property type="match status" value="1"/>
</dbReference>
<dbReference type="FunFam" id="3.40.50.300:FF:001429">
    <property type="entry name" value="Torsin family protein C9orf167-like"/>
    <property type="match status" value="1"/>
</dbReference>
<evidence type="ECO:0000256" key="9">
    <source>
        <dbReference type="ARBA" id="ARBA00082058"/>
    </source>
</evidence>
<evidence type="ECO:0000256" key="1">
    <source>
        <dbReference type="ARBA" id="ARBA00004167"/>
    </source>
</evidence>
<gene>
    <name evidence="11" type="primary">TOR4A</name>
</gene>
<evidence type="ECO:0000256" key="6">
    <source>
        <dbReference type="ARBA" id="ARBA00022989"/>
    </source>
</evidence>
<proteinExistence type="inferred from homology"/>
<dbReference type="FunCoup" id="A0A7N4NPV8">
    <property type="interactions" value="273"/>
</dbReference>
<protein>
    <recommendedName>
        <fullName evidence="8">Torsin-4A</fullName>
    </recommendedName>
    <alternativeName>
        <fullName evidence="9">Torsin family 4 member A</fullName>
    </alternativeName>
</protein>
<keyword evidence="4" id="KW-0547">Nucleotide-binding</keyword>
<keyword evidence="5" id="KW-0067">ATP-binding</keyword>
<comment type="subcellular location">
    <subcellularLocation>
        <location evidence="1">Membrane</location>
        <topology evidence="1">Single-pass membrane protein</topology>
    </subcellularLocation>
</comment>
<name>A0A7N4NPV8_SARHA</name>
<dbReference type="PANTHER" id="PTHR10760">
    <property type="entry name" value="TORSIN"/>
    <property type="match status" value="1"/>
</dbReference>
<dbReference type="Proteomes" id="UP000007648">
    <property type="component" value="Unassembled WGS sequence"/>
</dbReference>
<evidence type="ECO:0000256" key="2">
    <source>
        <dbReference type="ARBA" id="ARBA00006235"/>
    </source>
</evidence>
<evidence type="ECO:0000256" key="8">
    <source>
        <dbReference type="ARBA" id="ARBA00067185"/>
    </source>
</evidence>
<dbReference type="InterPro" id="IPR010448">
    <property type="entry name" value="Torsin"/>
</dbReference>
<evidence type="ECO:0000313" key="11">
    <source>
        <dbReference type="Ensembl" id="ENSSHAP00000026009.1"/>
    </source>
</evidence>
<dbReference type="GO" id="GO:0016887">
    <property type="term" value="F:ATP hydrolysis activity"/>
    <property type="evidence" value="ECO:0007669"/>
    <property type="project" value="InterPro"/>
</dbReference>
<dbReference type="RefSeq" id="XP_031807793.1">
    <property type="nucleotide sequence ID" value="XM_031951933.1"/>
</dbReference>
<dbReference type="GO" id="GO:0005635">
    <property type="term" value="C:nuclear envelope"/>
    <property type="evidence" value="ECO:0007669"/>
    <property type="project" value="TreeGrafter"/>
</dbReference>
<keyword evidence="12" id="KW-1185">Reference proteome</keyword>
<dbReference type="GeneTree" id="ENSGT00950000182888"/>
<keyword evidence="3" id="KW-0812">Transmembrane</keyword>
<dbReference type="GO" id="GO:0016020">
    <property type="term" value="C:membrane"/>
    <property type="evidence" value="ECO:0007669"/>
    <property type="project" value="UniProtKB-SubCell"/>
</dbReference>
<feature type="region of interest" description="Disordered" evidence="10">
    <location>
        <begin position="1"/>
        <end position="37"/>
    </location>
</feature>
<sequence length="440" mass="49315">MSSGPVGKSDLNGVSSRAMEGGQPSPRPSQVPSGGMVSSQVRAIIRLRRKFRVLRRSRTRANLPGEAPLALTPSPSQLLQRQISFDRAKLGSTPTSHFHHRANFEKPQYFTFEAPVESSLRKKKRRKSRVVLYPESSRKYLPTEQKSKAKRCLLLLVAIVCFQILNAIENLDDNLQKYDLDGLEKALQRGVFGQKAATDSIMELLRDYLATHIHSQPLVISFNGPSGVGKSHVGRLLAKHFRSVMDGDFVLQYYVMHHCPDPQEGPACQQDLAERITDMVTRAEVEEKIPVFILDEVEFMSPALLDTLHGFLQPQQSNEFLNAIYVLISSIGGSEVTRLVLQNVSSQLSPQRRREELSQAVHSLLAGTHPLWEVAEVVPFVLLDKWDIMNCFLDEMVGEGFYPNQSRIESLAGQLSYYNTKEGEFSVTGCKQVVAKVNLL</sequence>
<comment type="similarity">
    <text evidence="2">Belongs to the ClpA/ClpB family. Torsin subfamily.</text>
</comment>
<dbReference type="SUPFAM" id="SSF52540">
    <property type="entry name" value="P-loop containing nucleoside triphosphate hydrolases"/>
    <property type="match status" value="1"/>
</dbReference>
<dbReference type="GO" id="GO:0005524">
    <property type="term" value="F:ATP binding"/>
    <property type="evidence" value="ECO:0007669"/>
    <property type="project" value="UniProtKB-KW"/>
</dbReference>
<reference evidence="11 12" key="1">
    <citation type="journal article" date="2011" name="Proc. Natl. Acad. Sci. U.S.A.">
        <title>Genetic diversity and population structure of the endangered marsupial Sarcophilus harrisii (Tasmanian devil).</title>
        <authorList>
            <person name="Miller W."/>
            <person name="Hayes V.M."/>
            <person name="Ratan A."/>
            <person name="Petersen D.C."/>
            <person name="Wittekindt N.E."/>
            <person name="Miller J."/>
            <person name="Walenz B."/>
            <person name="Knight J."/>
            <person name="Qi J."/>
            <person name="Zhao F."/>
            <person name="Wang Q."/>
            <person name="Bedoya-Reina O.C."/>
            <person name="Katiyar N."/>
            <person name="Tomsho L.P."/>
            <person name="Kasson L.M."/>
            <person name="Hardie R.A."/>
            <person name="Woodbridge P."/>
            <person name="Tindall E.A."/>
            <person name="Bertelsen M.F."/>
            <person name="Dixon D."/>
            <person name="Pyecroft S."/>
            <person name="Helgen K.M."/>
            <person name="Lesk A.M."/>
            <person name="Pringle T.H."/>
            <person name="Patterson N."/>
            <person name="Zhang Y."/>
            <person name="Kreiss A."/>
            <person name="Woods G.M."/>
            <person name="Jones M.E."/>
            <person name="Schuster S.C."/>
        </authorList>
    </citation>
    <scope>NUCLEOTIDE SEQUENCE [LARGE SCALE GENOMIC DNA]</scope>
</reference>
<evidence type="ECO:0000256" key="5">
    <source>
        <dbReference type="ARBA" id="ARBA00022840"/>
    </source>
</evidence>
<dbReference type="Gene3D" id="3.40.50.300">
    <property type="entry name" value="P-loop containing nucleotide triphosphate hydrolases"/>
    <property type="match status" value="1"/>
</dbReference>
<organism evidence="11 12">
    <name type="scientific">Sarcophilus harrisii</name>
    <name type="common">Tasmanian devil</name>
    <name type="synonym">Sarcophilus laniarius</name>
    <dbReference type="NCBI Taxonomy" id="9305"/>
    <lineage>
        <taxon>Eukaryota</taxon>
        <taxon>Metazoa</taxon>
        <taxon>Chordata</taxon>
        <taxon>Craniata</taxon>
        <taxon>Vertebrata</taxon>
        <taxon>Euteleostomi</taxon>
        <taxon>Mammalia</taxon>
        <taxon>Metatheria</taxon>
        <taxon>Dasyuromorphia</taxon>
        <taxon>Dasyuridae</taxon>
        <taxon>Sarcophilus</taxon>
    </lineage>
</organism>
<evidence type="ECO:0000313" key="12">
    <source>
        <dbReference type="Proteomes" id="UP000007648"/>
    </source>
</evidence>
<dbReference type="GeneID" id="100928507"/>
<dbReference type="AlphaFoldDB" id="A0A7N4NPV8"/>
<feature type="compositionally biased region" description="Polar residues" evidence="10">
    <location>
        <begin position="28"/>
        <end position="37"/>
    </location>
</feature>
<dbReference type="Ensembl" id="ENSSHAT00000047835.1">
    <property type="protein sequence ID" value="ENSSHAP00000026009.1"/>
    <property type="gene ID" value="ENSSHAG00000031816.1"/>
</dbReference>
<dbReference type="InterPro" id="IPR027417">
    <property type="entry name" value="P-loop_NTPase"/>
</dbReference>
<dbReference type="InterPro" id="IPR024829">
    <property type="entry name" value="IEX-1"/>
</dbReference>
<keyword evidence="7" id="KW-0472">Membrane</keyword>
<evidence type="ECO:0000256" key="3">
    <source>
        <dbReference type="ARBA" id="ARBA00022692"/>
    </source>
</evidence>
<reference evidence="11" key="3">
    <citation type="submission" date="2025-09" db="UniProtKB">
        <authorList>
            <consortium name="Ensembl"/>
        </authorList>
    </citation>
    <scope>IDENTIFICATION</scope>
</reference>
<accession>A0A7N4NPV8</accession>